<evidence type="ECO:0000313" key="1">
    <source>
        <dbReference type="EMBL" id="MFD2172410.1"/>
    </source>
</evidence>
<evidence type="ECO:0000313" key="2">
    <source>
        <dbReference type="Proteomes" id="UP001597343"/>
    </source>
</evidence>
<dbReference type="EMBL" id="JBHUIO010000025">
    <property type="protein sequence ID" value="MFD2172410.1"/>
    <property type="molecule type" value="Genomic_DNA"/>
</dbReference>
<accession>A0ABW5A3I5</accession>
<protein>
    <submittedName>
        <fullName evidence="1">Uncharacterized protein</fullName>
    </submittedName>
</protein>
<dbReference type="Proteomes" id="UP001597343">
    <property type="component" value="Unassembled WGS sequence"/>
</dbReference>
<organism evidence="1 2">
    <name type="scientific">Tumebacillus lipolyticus</name>
    <dbReference type="NCBI Taxonomy" id="1280370"/>
    <lineage>
        <taxon>Bacteria</taxon>
        <taxon>Bacillati</taxon>
        <taxon>Bacillota</taxon>
        <taxon>Bacilli</taxon>
        <taxon>Bacillales</taxon>
        <taxon>Alicyclobacillaceae</taxon>
        <taxon>Tumebacillus</taxon>
    </lineage>
</organism>
<dbReference type="RefSeq" id="WP_386049795.1">
    <property type="nucleotide sequence ID" value="NZ_JBHUIO010000025.1"/>
</dbReference>
<comment type="caution">
    <text evidence="1">The sequence shown here is derived from an EMBL/GenBank/DDBJ whole genome shotgun (WGS) entry which is preliminary data.</text>
</comment>
<gene>
    <name evidence="1" type="ORF">ACFSOY_20920</name>
</gene>
<proteinExistence type="predicted"/>
<keyword evidence="2" id="KW-1185">Reference proteome</keyword>
<name>A0ABW5A3I5_9BACL</name>
<sequence length="81" mass="9176">MSKQPSLNLDIMDTGVSVEPNEMVRAYGAGPTGARCKTCRYLLVKHFSGKYFKCAFRKLTNGPGTDHRANWRACSKYEREE</sequence>
<reference evidence="2" key="1">
    <citation type="journal article" date="2019" name="Int. J. Syst. Evol. Microbiol.">
        <title>The Global Catalogue of Microorganisms (GCM) 10K type strain sequencing project: providing services to taxonomists for standard genome sequencing and annotation.</title>
        <authorList>
            <consortium name="The Broad Institute Genomics Platform"/>
            <consortium name="The Broad Institute Genome Sequencing Center for Infectious Disease"/>
            <person name="Wu L."/>
            <person name="Ma J."/>
        </authorList>
    </citation>
    <scope>NUCLEOTIDE SEQUENCE [LARGE SCALE GENOMIC DNA]</scope>
    <source>
        <strain evidence="2">CGMCC 1.13574</strain>
    </source>
</reference>